<dbReference type="AlphaFoldDB" id="A0AAV7H9U1"/>
<sequence>MANSDLEDFKRKKNYTKTAPLPSVLRLALQKNEKNIIRQVTFFLLERVKISIHLYRKFQRVPTKIPVYYFNRDKIILILFHKYMSKCISSEEFDFTQREMIVKKCLNNHHWLNESYKIRQNIFKAIRCTVDFLLGLEKVMIGGGHSIEQDEGIYCKQSVITL</sequence>
<proteinExistence type="predicted"/>
<evidence type="ECO:0000313" key="2">
    <source>
        <dbReference type="Proteomes" id="UP000775213"/>
    </source>
</evidence>
<reference evidence="1 2" key="1">
    <citation type="journal article" date="2021" name="Hortic Res">
        <title>Chromosome-scale assembly of the Dendrobium chrysotoxum genome enhances the understanding of orchid evolution.</title>
        <authorList>
            <person name="Zhang Y."/>
            <person name="Zhang G.Q."/>
            <person name="Zhang D."/>
            <person name="Liu X.D."/>
            <person name="Xu X.Y."/>
            <person name="Sun W.H."/>
            <person name="Yu X."/>
            <person name="Zhu X."/>
            <person name="Wang Z.W."/>
            <person name="Zhao X."/>
            <person name="Zhong W.Y."/>
            <person name="Chen H."/>
            <person name="Yin W.L."/>
            <person name="Huang T."/>
            <person name="Niu S.C."/>
            <person name="Liu Z.J."/>
        </authorList>
    </citation>
    <scope>NUCLEOTIDE SEQUENCE [LARGE SCALE GENOMIC DNA]</scope>
    <source>
        <strain evidence="1">Lindl</strain>
    </source>
</reference>
<name>A0AAV7H9U1_DENCH</name>
<dbReference type="EMBL" id="JAGFBR010000006">
    <property type="protein sequence ID" value="KAH0464860.1"/>
    <property type="molecule type" value="Genomic_DNA"/>
</dbReference>
<protein>
    <submittedName>
        <fullName evidence="1">Uncharacterized protein</fullName>
    </submittedName>
</protein>
<keyword evidence="2" id="KW-1185">Reference proteome</keyword>
<comment type="caution">
    <text evidence="1">The sequence shown here is derived from an EMBL/GenBank/DDBJ whole genome shotgun (WGS) entry which is preliminary data.</text>
</comment>
<dbReference type="Proteomes" id="UP000775213">
    <property type="component" value="Unassembled WGS sequence"/>
</dbReference>
<evidence type="ECO:0000313" key="1">
    <source>
        <dbReference type="EMBL" id="KAH0464860.1"/>
    </source>
</evidence>
<gene>
    <name evidence="1" type="ORF">IEQ34_004963</name>
</gene>
<accession>A0AAV7H9U1</accession>
<organism evidence="1 2">
    <name type="scientific">Dendrobium chrysotoxum</name>
    <name type="common">Orchid</name>
    <dbReference type="NCBI Taxonomy" id="161865"/>
    <lineage>
        <taxon>Eukaryota</taxon>
        <taxon>Viridiplantae</taxon>
        <taxon>Streptophyta</taxon>
        <taxon>Embryophyta</taxon>
        <taxon>Tracheophyta</taxon>
        <taxon>Spermatophyta</taxon>
        <taxon>Magnoliopsida</taxon>
        <taxon>Liliopsida</taxon>
        <taxon>Asparagales</taxon>
        <taxon>Orchidaceae</taxon>
        <taxon>Epidendroideae</taxon>
        <taxon>Malaxideae</taxon>
        <taxon>Dendrobiinae</taxon>
        <taxon>Dendrobium</taxon>
    </lineage>
</organism>